<proteinExistence type="predicted"/>
<gene>
    <name evidence="3" type="ORF">ACFSC7_06650</name>
</gene>
<reference evidence="4" key="1">
    <citation type="journal article" date="2019" name="Int. J. Syst. Evol. Microbiol.">
        <title>The Global Catalogue of Microorganisms (GCM) 10K type strain sequencing project: providing services to taxonomists for standard genome sequencing and annotation.</title>
        <authorList>
            <consortium name="The Broad Institute Genomics Platform"/>
            <consortium name="The Broad Institute Genome Sequencing Center for Infectious Disease"/>
            <person name="Wu L."/>
            <person name="Ma J."/>
        </authorList>
    </citation>
    <scope>NUCLEOTIDE SEQUENCE [LARGE SCALE GENOMIC DNA]</scope>
    <source>
        <strain evidence="4">JCM 3369</strain>
    </source>
</reference>
<dbReference type="EMBL" id="JBHUFA010000001">
    <property type="protein sequence ID" value="MFD1695189.1"/>
    <property type="molecule type" value="Genomic_DNA"/>
</dbReference>
<evidence type="ECO:0000313" key="3">
    <source>
        <dbReference type="EMBL" id="MFD1695189.1"/>
    </source>
</evidence>
<dbReference type="PROSITE" id="PS50975">
    <property type="entry name" value="ATP_GRASP"/>
    <property type="match status" value="1"/>
</dbReference>
<dbReference type="RefSeq" id="WP_149891047.1">
    <property type="nucleotide sequence ID" value="NZ_JBHUFA010000001.1"/>
</dbReference>
<evidence type="ECO:0000313" key="4">
    <source>
        <dbReference type="Proteomes" id="UP001597327"/>
    </source>
</evidence>
<accession>A0ABW4JU59</accession>
<organism evidence="3 4">
    <name type="scientific">Roseibium aestuarii</name>
    <dbReference type="NCBI Taxonomy" id="2600299"/>
    <lineage>
        <taxon>Bacteria</taxon>
        <taxon>Pseudomonadati</taxon>
        <taxon>Pseudomonadota</taxon>
        <taxon>Alphaproteobacteria</taxon>
        <taxon>Hyphomicrobiales</taxon>
        <taxon>Stappiaceae</taxon>
        <taxon>Roseibium</taxon>
    </lineage>
</organism>
<evidence type="ECO:0000259" key="2">
    <source>
        <dbReference type="PROSITE" id="PS50975"/>
    </source>
</evidence>
<sequence length="402" mass="43742">MRPLVLIGFAQSLAFPEAVFSLHQAGFRICAFRRPGGMSLSWKGLPLEEVFEITAPEVSTEQAVVDLRQAIASRTDIAVLMGVDDVSLWLVNEVASQLTRNGREIRVANARGEACAVALDKARQVDLAKVAGLSVLPTVLVRQVADLAAVTHFPSIARPARAITLTASGALGKGETLFFHAAGDLAKVTVVDPEEPLLVQPLVHGVGVGAFGFAGAGGVDCLFGHRRLRMMNPHGSGASACEVARPSEDLCNAVRAFIDAAGWVGPFMVELLRDDEGRHWFVELNGRLWGSLALSRRNGFEYAAWAVEQALDPAFVPRLPANPPQRRQVRHLGREILHLLFLIKGPKTRFHAARWPRLLTSLRGVLTPCGPKGFYNFDAAYPGFFLREAYGTVMRTLRKGRS</sequence>
<dbReference type="Gene3D" id="3.30.470.20">
    <property type="entry name" value="ATP-grasp fold, B domain"/>
    <property type="match status" value="1"/>
</dbReference>
<protein>
    <recommendedName>
        <fullName evidence="2">ATP-grasp domain-containing protein</fullName>
    </recommendedName>
</protein>
<evidence type="ECO:0000256" key="1">
    <source>
        <dbReference type="PROSITE-ProRule" id="PRU00409"/>
    </source>
</evidence>
<name>A0ABW4JU59_9HYPH</name>
<dbReference type="SUPFAM" id="SSF56059">
    <property type="entry name" value="Glutathione synthetase ATP-binding domain-like"/>
    <property type="match status" value="1"/>
</dbReference>
<dbReference type="InterPro" id="IPR011761">
    <property type="entry name" value="ATP-grasp"/>
</dbReference>
<comment type="caution">
    <text evidence="3">The sequence shown here is derived from an EMBL/GenBank/DDBJ whole genome shotgun (WGS) entry which is preliminary data.</text>
</comment>
<keyword evidence="1" id="KW-0547">Nucleotide-binding</keyword>
<dbReference type="Proteomes" id="UP001597327">
    <property type="component" value="Unassembled WGS sequence"/>
</dbReference>
<feature type="domain" description="ATP-grasp" evidence="2">
    <location>
        <begin position="125"/>
        <end position="311"/>
    </location>
</feature>
<keyword evidence="4" id="KW-1185">Reference proteome</keyword>
<keyword evidence="1" id="KW-0067">ATP-binding</keyword>